<accession>A0ACB7RYY7</accession>
<evidence type="ECO:0000313" key="2">
    <source>
        <dbReference type="Proteomes" id="UP000821845"/>
    </source>
</evidence>
<comment type="caution">
    <text evidence="1">The sequence shown here is derived from an EMBL/GenBank/DDBJ whole genome shotgun (WGS) entry which is preliminary data.</text>
</comment>
<organism evidence="1 2">
    <name type="scientific">Hyalomma asiaticum</name>
    <name type="common">Tick</name>
    <dbReference type="NCBI Taxonomy" id="266040"/>
    <lineage>
        <taxon>Eukaryota</taxon>
        <taxon>Metazoa</taxon>
        <taxon>Ecdysozoa</taxon>
        <taxon>Arthropoda</taxon>
        <taxon>Chelicerata</taxon>
        <taxon>Arachnida</taxon>
        <taxon>Acari</taxon>
        <taxon>Parasitiformes</taxon>
        <taxon>Ixodida</taxon>
        <taxon>Ixodoidea</taxon>
        <taxon>Ixodidae</taxon>
        <taxon>Hyalomminae</taxon>
        <taxon>Hyalomma</taxon>
    </lineage>
</organism>
<keyword evidence="2" id="KW-1185">Reference proteome</keyword>
<reference evidence="1" key="1">
    <citation type="submission" date="2020-05" db="EMBL/GenBank/DDBJ databases">
        <title>Large-scale comparative analyses of tick genomes elucidate their genetic diversity and vector capacities.</title>
        <authorList>
            <person name="Jia N."/>
            <person name="Wang J."/>
            <person name="Shi W."/>
            <person name="Du L."/>
            <person name="Sun Y."/>
            <person name="Zhan W."/>
            <person name="Jiang J."/>
            <person name="Wang Q."/>
            <person name="Zhang B."/>
            <person name="Ji P."/>
            <person name="Sakyi L.B."/>
            <person name="Cui X."/>
            <person name="Yuan T."/>
            <person name="Jiang B."/>
            <person name="Yang W."/>
            <person name="Lam T.T.-Y."/>
            <person name="Chang Q."/>
            <person name="Ding S."/>
            <person name="Wang X."/>
            <person name="Zhu J."/>
            <person name="Ruan X."/>
            <person name="Zhao L."/>
            <person name="Wei J."/>
            <person name="Que T."/>
            <person name="Du C."/>
            <person name="Cheng J."/>
            <person name="Dai P."/>
            <person name="Han X."/>
            <person name="Huang E."/>
            <person name="Gao Y."/>
            <person name="Liu J."/>
            <person name="Shao H."/>
            <person name="Ye R."/>
            <person name="Li L."/>
            <person name="Wei W."/>
            <person name="Wang X."/>
            <person name="Wang C."/>
            <person name="Yang T."/>
            <person name="Huo Q."/>
            <person name="Li W."/>
            <person name="Guo W."/>
            <person name="Chen H."/>
            <person name="Zhou L."/>
            <person name="Ni X."/>
            <person name="Tian J."/>
            <person name="Zhou Y."/>
            <person name="Sheng Y."/>
            <person name="Liu T."/>
            <person name="Pan Y."/>
            <person name="Xia L."/>
            <person name="Li J."/>
            <person name="Zhao F."/>
            <person name="Cao W."/>
        </authorList>
    </citation>
    <scope>NUCLEOTIDE SEQUENCE</scope>
    <source>
        <strain evidence="1">Hyas-2018</strain>
    </source>
</reference>
<proteinExistence type="predicted"/>
<gene>
    <name evidence="1" type="ORF">HPB50_021189</name>
</gene>
<name>A0ACB7RYY7_HYAAI</name>
<protein>
    <submittedName>
        <fullName evidence="1">Uncharacterized protein</fullName>
    </submittedName>
</protein>
<dbReference type="EMBL" id="CM023487">
    <property type="protein sequence ID" value="KAH6926674.1"/>
    <property type="molecule type" value="Genomic_DNA"/>
</dbReference>
<dbReference type="Proteomes" id="UP000821845">
    <property type="component" value="Chromosome 7"/>
</dbReference>
<evidence type="ECO:0000313" key="1">
    <source>
        <dbReference type="EMBL" id="KAH6926674.1"/>
    </source>
</evidence>
<sequence length="92" mass="10116">MALNKSPDFISRPKVPLLMQWNCAVLHSRLSELNLLLRDTPVPILALSEAGLPNNQSIPGYVGHVNHTIPSFAHGSATLLCKFKTFASPPWK</sequence>